<feature type="compositionally biased region" description="Polar residues" evidence="3">
    <location>
        <begin position="565"/>
        <end position="577"/>
    </location>
</feature>
<keyword evidence="2" id="KW-0325">Glycoprotein</keyword>
<feature type="chain" id="PRO_5012951659" description="Pectate lyase" evidence="4">
    <location>
        <begin position="24"/>
        <end position="650"/>
    </location>
</feature>
<dbReference type="STRING" id="299255.SAMN02745129_3076"/>
<dbReference type="PANTHER" id="PTHR42970:SF1">
    <property type="entry name" value="PECTATE LYASE C-RELATED"/>
    <property type="match status" value="1"/>
</dbReference>
<dbReference type="InterPro" id="IPR012334">
    <property type="entry name" value="Pectin_lyas_fold"/>
</dbReference>
<dbReference type="InterPro" id="IPR052063">
    <property type="entry name" value="Polysaccharide_Lyase_1"/>
</dbReference>
<dbReference type="PANTHER" id="PTHR42970">
    <property type="entry name" value="PECTATE LYASE C-RELATED"/>
    <property type="match status" value="1"/>
</dbReference>
<feature type="region of interest" description="Disordered" evidence="3">
    <location>
        <begin position="20"/>
        <end position="131"/>
    </location>
</feature>
<dbReference type="OrthoDB" id="191551at2"/>
<accession>A0A1M5W003</accession>
<feature type="region of interest" description="Disordered" evidence="3">
    <location>
        <begin position="537"/>
        <end position="577"/>
    </location>
</feature>
<evidence type="ECO:0000256" key="4">
    <source>
        <dbReference type="SAM" id="SignalP"/>
    </source>
</evidence>
<dbReference type="GO" id="GO:0046872">
    <property type="term" value="F:metal ion binding"/>
    <property type="evidence" value="ECO:0007669"/>
    <property type="project" value="UniProtKB-KW"/>
</dbReference>
<protein>
    <recommendedName>
        <fullName evidence="7">Pectate lyase</fullName>
    </recommendedName>
</protein>
<dbReference type="RefSeq" id="WP_143165698.1">
    <property type="nucleotide sequence ID" value="NZ_FQXG01000004.1"/>
</dbReference>
<dbReference type="PROSITE" id="PS51257">
    <property type="entry name" value="PROKAR_LIPOPROTEIN"/>
    <property type="match status" value="1"/>
</dbReference>
<proteinExistence type="predicted"/>
<evidence type="ECO:0000256" key="2">
    <source>
        <dbReference type="ARBA" id="ARBA00023180"/>
    </source>
</evidence>
<sequence length="650" mass="71113">METTRIKAALLALLLATTIGACSDSSTTPEEPTDPEEPVDPPIDPPDPGVPPTDPEEPVDPPVIDPPPIDPPDPGVPPVLPPNPGEPIEPPTDPDPGEPGNPVDPGEPEVPVEPPVDPPDPPEDPDMPDHYVCEPSEPLPIIPCQVGWGMDTPAGSGRNLSEPRTTVYTVTNLNNSGDGSLRQCVEASGPRTCVFEVSGYIDLTSRLSISNDYITIAGQTAPSPGITLRDHVLRINADDVLIQHIRVRVGDDADGSQPSERDSLLMIGGRYKDPPHDKENIVLDHLSVSWSIDEAFSVTDMVSNVTVSNNLIAEALNYSLHAKGKHSKGAMIIAKWALYHRNVIAHVDDRGPLDVTPRGIFTNNLSYNTAQVGHRVWGLDQRSFYDDEHRINTTMNNVRIPGEDTLYGSNQDDQWAIIQTKRDNSKVYIEENVCGDYKNDSWPCVFVRSDGADRFRVKEIPIWLDGLDVLPTEDVERELLANAGARPADRDATDERIINEIRTRTGRLKDCVGPETILYPTGKVISASGSSITLSLDNDDCDDSKEGNEGRTIRITSGPGEGESRTITSGNSCPSDSSFKVSVNESWNTTPTSSSRYAVEIDCTRNAGGWPDMKQNQRELEIPANYNEVMESGYTRLEEWLHSFYGEVEN</sequence>
<dbReference type="SUPFAM" id="SSF51126">
    <property type="entry name" value="Pectin lyase-like"/>
    <property type="match status" value="1"/>
</dbReference>
<evidence type="ECO:0008006" key="7">
    <source>
        <dbReference type="Google" id="ProtNLM"/>
    </source>
</evidence>
<evidence type="ECO:0000313" key="6">
    <source>
        <dbReference type="Proteomes" id="UP000184268"/>
    </source>
</evidence>
<name>A0A1M5W003_9GAMM</name>
<reference evidence="5 6" key="1">
    <citation type="submission" date="2016-11" db="EMBL/GenBank/DDBJ databases">
        <authorList>
            <person name="Jaros S."/>
            <person name="Januszkiewicz K."/>
            <person name="Wedrychowicz H."/>
        </authorList>
    </citation>
    <scope>NUCLEOTIDE SEQUENCE [LARGE SCALE GENOMIC DNA]</scope>
    <source>
        <strain evidence="5 6">DSM 16917</strain>
    </source>
</reference>
<dbReference type="EMBL" id="FQXG01000004">
    <property type="protein sequence ID" value="SHH80544.1"/>
    <property type="molecule type" value="Genomic_DNA"/>
</dbReference>
<evidence type="ECO:0000256" key="3">
    <source>
        <dbReference type="SAM" id="MobiDB-lite"/>
    </source>
</evidence>
<evidence type="ECO:0000313" key="5">
    <source>
        <dbReference type="EMBL" id="SHH80544.1"/>
    </source>
</evidence>
<evidence type="ECO:0000256" key="1">
    <source>
        <dbReference type="ARBA" id="ARBA00022723"/>
    </source>
</evidence>
<organism evidence="5 6">
    <name type="scientific">Ferrimonas marina</name>
    <dbReference type="NCBI Taxonomy" id="299255"/>
    <lineage>
        <taxon>Bacteria</taxon>
        <taxon>Pseudomonadati</taxon>
        <taxon>Pseudomonadota</taxon>
        <taxon>Gammaproteobacteria</taxon>
        <taxon>Alteromonadales</taxon>
        <taxon>Ferrimonadaceae</taxon>
        <taxon>Ferrimonas</taxon>
    </lineage>
</organism>
<feature type="compositionally biased region" description="Pro residues" evidence="3">
    <location>
        <begin position="60"/>
        <end position="99"/>
    </location>
</feature>
<dbReference type="Gene3D" id="2.160.20.10">
    <property type="entry name" value="Single-stranded right-handed beta-helix, Pectin lyase-like"/>
    <property type="match status" value="1"/>
</dbReference>
<keyword evidence="1" id="KW-0479">Metal-binding</keyword>
<feature type="signal peptide" evidence="4">
    <location>
        <begin position="1"/>
        <end position="23"/>
    </location>
</feature>
<dbReference type="InterPro" id="IPR011050">
    <property type="entry name" value="Pectin_lyase_fold/virulence"/>
</dbReference>
<gene>
    <name evidence="5" type="ORF">SAMN02745129_3076</name>
</gene>
<keyword evidence="6" id="KW-1185">Reference proteome</keyword>
<dbReference type="Proteomes" id="UP000184268">
    <property type="component" value="Unassembled WGS sequence"/>
</dbReference>
<keyword evidence="4" id="KW-0732">Signal</keyword>
<dbReference type="AlphaFoldDB" id="A0A1M5W003"/>
<feature type="compositionally biased region" description="Pro residues" evidence="3">
    <location>
        <begin position="40"/>
        <end position="53"/>
    </location>
</feature>